<evidence type="ECO:0000313" key="2">
    <source>
        <dbReference type="EMBL" id="MPM14628.1"/>
    </source>
</evidence>
<feature type="domain" description="Capsule synthesis protein CapA" evidence="1">
    <location>
        <begin position="20"/>
        <end position="233"/>
    </location>
</feature>
<comment type="caution">
    <text evidence="2">The sequence shown here is derived from an EMBL/GenBank/DDBJ whole genome shotgun (WGS) entry which is preliminary data.</text>
</comment>
<protein>
    <recommendedName>
        <fullName evidence="1">Capsule synthesis protein CapA domain-containing protein</fullName>
    </recommendedName>
</protein>
<sequence>MARSESGMPEQKAIPEPKANILLLGGTGPLKDAAAPVLSEDVKRLFGASGFRCGALFCDRNTHGGAGETGQNAIEWLKNTGIDLVSLCGVLQEDLQGTLDALGGGKTLGVGANQALANRAEVVSVNGVRLGFIALNECSGDRERFAPEADILEADALDRVRKLLPQCDHIIVFSRMGIPGYGLPLPEWRARCRRFIKAGASVVAVMEPDALMGWEEFENGLILYGLGTLADDRTDMTGRSLAVSLALKTNRVFSYEASLLETSGNSVALCADETAKSELNAKNALLLDEAGYLAEAERRALKYYEDGEFALLFGEKDERRRGPIASLLHPKSQATHREAEEQLRQLLLDESKRRVVLSALNRKKRDEV</sequence>
<dbReference type="InterPro" id="IPR019079">
    <property type="entry name" value="Capsule_synth_CapA"/>
</dbReference>
<dbReference type="SMART" id="SM00854">
    <property type="entry name" value="PGA_cap"/>
    <property type="match status" value="1"/>
</dbReference>
<proteinExistence type="predicted"/>
<evidence type="ECO:0000259" key="1">
    <source>
        <dbReference type="SMART" id="SM00854"/>
    </source>
</evidence>
<dbReference type="InterPro" id="IPR029052">
    <property type="entry name" value="Metallo-depent_PP-like"/>
</dbReference>
<gene>
    <name evidence="2" type="ORF">SDC9_60992</name>
</gene>
<organism evidence="2">
    <name type="scientific">bioreactor metagenome</name>
    <dbReference type="NCBI Taxonomy" id="1076179"/>
    <lineage>
        <taxon>unclassified sequences</taxon>
        <taxon>metagenomes</taxon>
        <taxon>ecological metagenomes</taxon>
    </lineage>
</organism>
<dbReference type="Pfam" id="PF09587">
    <property type="entry name" value="PGA_cap"/>
    <property type="match status" value="1"/>
</dbReference>
<dbReference type="EMBL" id="VSSQ01002311">
    <property type="protein sequence ID" value="MPM14628.1"/>
    <property type="molecule type" value="Genomic_DNA"/>
</dbReference>
<dbReference type="SUPFAM" id="SSF56300">
    <property type="entry name" value="Metallo-dependent phosphatases"/>
    <property type="match status" value="1"/>
</dbReference>
<reference evidence="2" key="1">
    <citation type="submission" date="2019-08" db="EMBL/GenBank/DDBJ databases">
        <authorList>
            <person name="Kucharzyk K."/>
            <person name="Murdoch R.W."/>
            <person name="Higgins S."/>
            <person name="Loffler F."/>
        </authorList>
    </citation>
    <scope>NUCLEOTIDE SEQUENCE</scope>
</reference>
<dbReference type="AlphaFoldDB" id="A0A644XFS2"/>
<name>A0A644XFS2_9ZZZZ</name>
<accession>A0A644XFS2</accession>